<dbReference type="InterPro" id="IPR046058">
    <property type="entry name" value="WbuC_cupin"/>
</dbReference>
<dbReference type="EMBL" id="JADIMH010000022">
    <property type="protein sequence ID" value="MBO8466952.1"/>
    <property type="molecule type" value="Genomic_DNA"/>
</dbReference>
<name>A0A9D9NAX9_9BACT</name>
<dbReference type="Proteomes" id="UP000823660">
    <property type="component" value="Unassembled WGS sequence"/>
</dbReference>
<dbReference type="AlphaFoldDB" id="A0A9D9NAX9"/>
<protein>
    <submittedName>
        <fullName evidence="2">Cupin fold metalloprotein, WbuC family</fullName>
    </submittedName>
</protein>
<evidence type="ECO:0000313" key="3">
    <source>
        <dbReference type="Proteomes" id="UP000823660"/>
    </source>
</evidence>
<reference evidence="2" key="2">
    <citation type="journal article" date="2021" name="PeerJ">
        <title>Extensive microbial diversity within the chicken gut microbiome revealed by metagenomics and culture.</title>
        <authorList>
            <person name="Gilroy R."/>
            <person name="Ravi A."/>
            <person name="Getino M."/>
            <person name="Pursley I."/>
            <person name="Horton D.L."/>
            <person name="Alikhan N.F."/>
            <person name="Baker D."/>
            <person name="Gharbi K."/>
            <person name="Hall N."/>
            <person name="Watson M."/>
            <person name="Adriaenssens E.M."/>
            <person name="Foster-Nyarko E."/>
            <person name="Jarju S."/>
            <person name="Secka A."/>
            <person name="Antonio M."/>
            <person name="Oren A."/>
            <person name="Chaudhuri R.R."/>
            <person name="La Ragione R."/>
            <person name="Hildebrand F."/>
            <person name="Pallen M.J."/>
        </authorList>
    </citation>
    <scope>NUCLEOTIDE SEQUENCE</scope>
    <source>
        <strain evidence="2">B1-15692</strain>
    </source>
</reference>
<sequence>MEFTKGFIENLFAEAAGNPRLRTNVDLRNSGSDSSQRMLNALLPGTKVDIHRHPMSSESVVCLCGRLDEVLYDACGNETDRITLCPSEGRYGCQIPAGAWHTVEVFEPSVILEAKDGKYGEDGSERWAQKLAQKFIFLNGCDTDACDFCSYQPK</sequence>
<reference evidence="2" key="1">
    <citation type="submission" date="2020-10" db="EMBL/GenBank/DDBJ databases">
        <authorList>
            <person name="Gilroy R."/>
        </authorList>
    </citation>
    <scope>NUCLEOTIDE SEQUENCE</scope>
    <source>
        <strain evidence="2">B1-15692</strain>
    </source>
</reference>
<organism evidence="2 3">
    <name type="scientific">Candidatus Cryptobacteroides faecipullorum</name>
    <dbReference type="NCBI Taxonomy" id="2840764"/>
    <lineage>
        <taxon>Bacteria</taxon>
        <taxon>Pseudomonadati</taxon>
        <taxon>Bacteroidota</taxon>
        <taxon>Bacteroidia</taxon>
        <taxon>Bacteroidales</taxon>
        <taxon>Candidatus Cryptobacteroides</taxon>
    </lineage>
</organism>
<evidence type="ECO:0000313" key="2">
    <source>
        <dbReference type="EMBL" id="MBO8466952.1"/>
    </source>
</evidence>
<feature type="domain" description="Cupin fold metalloprotein WbuC cupin" evidence="1">
    <location>
        <begin position="5"/>
        <end position="84"/>
    </location>
</feature>
<dbReference type="NCBIfam" id="TIGR04366">
    <property type="entry name" value="cupin_WbuC"/>
    <property type="match status" value="1"/>
</dbReference>
<proteinExistence type="predicted"/>
<dbReference type="Pfam" id="PF19480">
    <property type="entry name" value="DUF6016"/>
    <property type="match status" value="1"/>
</dbReference>
<dbReference type="InterPro" id="IPR027565">
    <property type="entry name" value="Cupin_WbuC"/>
</dbReference>
<comment type="caution">
    <text evidence="2">The sequence shown here is derived from an EMBL/GenBank/DDBJ whole genome shotgun (WGS) entry which is preliminary data.</text>
</comment>
<dbReference type="InterPro" id="IPR011051">
    <property type="entry name" value="RmlC_Cupin_sf"/>
</dbReference>
<dbReference type="Gene3D" id="2.60.120.10">
    <property type="entry name" value="Jelly Rolls"/>
    <property type="match status" value="1"/>
</dbReference>
<dbReference type="InterPro" id="IPR014710">
    <property type="entry name" value="RmlC-like_jellyroll"/>
</dbReference>
<dbReference type="SUPFAM" id="SSF51182">
    <property type="entry name" value="RmlC-like cupins"/>
    <property type="match status" value="1"/>
</dbReference>
<gene>
    <name evidence="2" type="ORF">IAB99_04220</name>
</gene>
<accession>A0A9D9NAX9</accession>
<evidence type="ECO:0000259" key="1">
    <source>
        <dbReference type="Pfam" id="PF19480"/>
    </source>
</evidence>